<dbReference type="Gene3D" id="2.60.40.10">
    <property type="entry name" value="Immunoglobulins"/>
    <property type="match status" value="3"/>
</dbReference>
<dbReference type="InterPro" id="IPR036179">
    <property type="entry name" value="Ig-like_dom_sf"/>
</dbReference>
<dbReference type="InterPro" id="IPR003598">
    <property type="entry name" value="Ig_sub2"/>
</dbReference>
<keyword evidence="9" id="KW-1133">Transmembrane helix</keyword>
<keyword evidence="2" id="KW-1003">Cell membrane</keyword>
<dbReference type="InterPro" id="IPR003599">
    <property type="entry name" value="Ig_sub"/>
</dbReference>
<dbReference type="Pfam" id="PF13927">
    <property type="entry name" value="Ig_3"/>
    <property type="match status" value="2"/>
</dbReference>
<feature type="domain" description="Ig-like" evidence="11">
    <location>
        <begin position="250"/>
        <end position="344"/>
    </location>
</feature>
<dbReference type="FunFam" id="2.60.40.10:FF:000328">
    <property type="entry name" value="CLUMA_CG000981, isoform A"/>
    <property type="match status" value="1"/>
</dbReference>
<evidence type="ECO:0000259" key="11">
    <source>
        <dbReference type="PROSITE" id="PS50835"/>
    </source>
</evidence>
<keyword evidence="3 10" id="KW-0732">Signal</keyword>
<protein>
    <recommendedName>
        <fullName evidence="11">Ig-like domain-containing protein</fullName>
    </recommendedName>
</protein>
<evidence type="ECO:0000256" key="7">
    <source>
        <dbReference type="ARBA" id="ARBA00023180"/>
    </source>
</evidence>
<evidence type="ECO:0000256" key="6">
    <source>
        <dbReference type="ARBA" id="ARBA00023157"/>
    </source>
</evidence>
<feature type="domain" description="Ig-like" evidence="11">
    <location>
        <begin position="57"/>
        <end position="142"/>
    </location>
</feature>
<evidence type="ECO:0000256" key="1">
    <source>
        <dbReference type="ARBA" id="ARBA00004236"/>
    </source>
</evidence>
<feature type="domain" description="Ig-like" evidence="11">
    <location>
        <begin position="159"/>
        <end position="240"/>
    </location>
</feature>
<reference evidence="12" key="1">
    <citation type="submission" date="2024-04" db="UniProtKB">
        <authorList>
            <consortium name="EnsemblMetazoa"/>
        </authorList>
    </citation>
    <scope>IDENTIFICATION</scope>
    <source>
        <strain evidence="12">EBRO</strain>
    </source>
</reference>
<feature type="signal peptide" evidence="10">
    <location>
        <begin position="1"/>
        <end position="35"/>
    </location>
</feature>
<evidence type="ECO:0000256" key="8">
    <source>
        <dbReference type="ARBA" id="ARBA00023319"/>
    </source>
</evidence>
<keyword evidence="7" id="KW-0325">Glycoprotein</keyword>
<dbReference type="PROSITE" id="PS50835">
    <property type="entry name" value="IG_LIKE"/>
    <property type="match status" value="3"/>
</dbReference>
<keyword evidence="5 9" id="KW-0472">Membrane</keyword>
<dbReference type="Pfam" id="PF07686">
    <property type="entry name" value="V-set"/>
    <property type="match status" value="1"/>
</dbReference>
<proteinExistence type="predicted"/>
<dbReference type="AlphaFoldDB" id="A0AAG5D582"/>
<accession>A0AAG5D582</accession>
<evidence type="ECO:0000313" key="13">
    <source>
        <dbReference type="Proteomes" id="UP000075880"/>
    </source>
</evidence>
<dbReference type="InterPro" id="IPR007110">
    <property type="entry name" value="Ig-like_dom"/>
</dbReference>
<name>A0AAG5D582_ANOAO</name>
<dbReference type="InterPro" id="IPR051170">
    <property type="entry name" value="Neural/epithelial_adhesion"/>
</dbReference>
<dbReference type="InterPro" id="IPR013106">
    <property type="entry name" value="Ig_V-set"/>
</dbReference>
<keyword evidence="4" id="KW-0677">Repeat</keyword>
<dbReference type="EnsemblMetazoa" id="ENSAATROPT006682">
    <property type="protein sequence ID" value="ENSAATROPP006015"/>
    <property type="gene ID" value="ENSAATROPG005430"/>
</dbReference>
<evidence type="ECO:0000313" key="12">
    <source>
        <dbReference type="EnsemblMetazoa" id="ENSAATROPP006015"/>
    </source>
</evidence>
<evidence type="ECO:0000256" key="2">
    <source>
        <dbReference type="ARBA" id="ARBA00022475"/>
    </source>
</evidence>
<dbReference type="PANTHER" id="PTHR12231:SF272">
    <property type="entry name" value="DPR-INTERACTING PROTEIN THETA"/>
    <property type="match status" value="1"/>
</dbReference>
<dbReference type="InterPro" id="IPR013783">
    <property type="entry name" value="Ig-like_fold"/>
</dbReference>
<keyword evidence="8" id="KW-0393">Immunoglobulin domain</keyword>
<dbReference type="GO" id="GO:0005886">
    <property type="term" value="C:plasma membrane"/>
    <property type="evidence" value="ECO:0007669"/>
    <property type="project" value="UniProtKB-SubCell"/>
</dbReference>
<dbReference type="SUPFAM" id="SSF48726">
    <property type="entry name" value="Immunoglobulin"/>
    <property type="match status" value="3"/>
</dbReference>
<comment type="subcellular location">
    <subcellularLocation>
        <location evidence="1">Cell membrane</location>
    </subcellularLocation>
</comment>
<evidence type="ECO:0000256" key="3">
    <source>
        <dbReference type="ARBA" id="ARBA00022729"/>
    </source>
</evidence>
<dbReference type="FunFam" id="2.60.40.10:FF:000392">
    <property type="entry name" value="CLUMA_CG000981, isoform A"/>
    <property type="match status" value="1"/>
</dbReference>
<evidence type="ECO:0000256" key="9">
    <source>
        <dbReference type="SAM" id="Phobius"/>
    </source>
</evidence>
<feature type="chain" id="PRO_5042472556" description="Ig-like domain-containing protein" evidence="10">
    <location>
        <begin position="36"/>
        <end position="470"/>
    </location>
</feature>
<dbReference type="SMART" id="SM00408">
    <property type="entry name" value="IGc2"/>
    <property type="match status" value="3"/>
</dbReference>
<dbReference type="Proteomes" id="UP000075880">
    <property type="component" value="Unassembled WGS sequence"/>
</dbReference>
<dbReference type="SMART" id="SM00409">
    <property type="entry name" value="IG"/>
    <property type="match status" value="3"/>
</dbReference>
<sequence>MARTPYQANMDFFQCTTLALIFVALLLNGLHASTAAQGDEDDPAEETNSYILDKDLPKFGEPIQNLTVPVGREAVLTCVINNLQTYKVAWLRVDTQTILTIQTHVITKNHRMTIAHVEGRAWVLRIRDVKESDKGWYMCQVNTDPMRNQIGYLNVVVPPNILDYPTSTDMVVREGSNVTLKCAASGSPTPSIMWRRESNEPISAGATSLNSSTFSISRVNRLHMGAYLCIASNGIPPSVSKRVMLIVHFPPMIWIQDQLVGAALGQRLTLECQSEAYPRSINYWMKNDTIITQGKHFEPSIKEINSYKVVMKLTIKDIDIGDFGTYKCVVKNSLGETDGSIKVYHIPSTTVLATSPPATTTVATTTEAVHRKNYKNKIHRQPVDDLSASSNKILGAGESSELWNIDGSIDKDRDHRYRDNAASFNEDQREKEAFVDNEASSRAGQPHRATVAVLLIFICYTLVASSLARR</sequence>
<keyword evidence="13" id="KW-1185">Reference proteome</keyword>
<dbReference type="PANTHER" id="PTHR12231">
    <property type="entry name" value="CTX-RELATED TYPE I TRANSMEMBRANE PROTEIN"/>
    <property type="match status" value="1"/>
</dbReference>
<dbReference type="GO" id="GO:0043005">
    <property type="term" value="C:neuron projection"/>
    <property type="evidence" value="ECO:0007669"/>
    <property type="project" value="TreeGrafter"/>
</dbReference>
<feature type="transmembrane region" description="Helical" evidence="9">
    <location>
        <begin position="449"/>
        <end position="468"/>
    </location>
</feature>
<keyword evidence="9" id="KW-0812">Transmembrane</keyword>
<dbReference type="FunFam" id="2.60.40.10:FF:000376">
    <property type="entry name" value="CLUMA_CG000981, isoform A"/>
    <property type="match status" value="1"/>
</dbReference>
<evidence type="ECO:0000256" key="5">
    <source>
        <dbReference type="ARBA" id="ARBA00023136"/>
    </source>
</evidence>
<keyword evidence="6" id="KW-1015">Disulfide bond</keyword>
<evidence type="ECO:0000256" key="4">
    <source>
        <dbReference type="ARBA" id="ARBA00022737"/>
    </source>
</evidence>
<organism evidence="12 13">
    <name type="scientific">Anopheles atroparvus</name>
    <name type="common">European mosquito</name>
    <dbReference type="NCBI Taxonomy" id="41427"/>
    <lineage>
        <taxon>Eukaryota</taxon>
        <taxon>Metazoa</taxon>
        <taxon>Ecdysozoa</taxon>
        <taxon>Arthropoda</taxon>
        <taxon>Hexapoda</taxon>
        <taxon>Insecta</taxon>
        <taxon>Pterygota</taxon>
        <taxon>Neoptera</taxon>
        <taxon>Endopterygota</taxon>
        <taxon>Diptera</taxon>
        <taxon>Nematocera</taxon>
        <taxon>Culicoidea</taxon>
        <taxon>Culicidae</taxon>
        <taxon>Anophelinae</taxon>
        <taxon>Anopheles</taxon>
    </lineage>
</organism>
<evidence type="ECO:0000256" key="10">
    <source>
        <dbReference type="SAM" id="SignalP"/>
    </source>
</evidence>